<sequence>MVLDIKKPKDYIDLATSLSKEFAQSAVERDAQAGVPEEEINKLRESGLLPLIIPKQYGGIGATWIDALKIVRKLSKADGSIGQLYGNHLNLTALGHVSGTPAQKEKYYRETAKNNLFWANAINTRDTRLKINPEGENFRVNGVKSFGTGISVADYRVFSALEDGVELPFIFIIPKDREGLVSNQDWDNIGQRRTDSSSYTFNNVLVEKDEILGTSNPPDSAFSTFLGIIAQLTKTNVYLGITKAAFAAAREYTKTTTKAWITSGVDSATQDPYLLHHYGDFWVEIQAAIALADQAAEKVQAAWDKDVALTHQERGEVAIAVSASKALATRVGIDITNRIFEVTGTRATATKYGFDRYWRDLRTFTLHDPVDYKLRAIGDWVLNDQLPAITQYS</sequence>
<dbReference type="Pfam" id="PF08028">
    <property type="entry name" value="Acyl-CoA_dh_2"/>
    <property type="match status" value="1"/>
</dbReference>
<evidence type="ECO:0000313" key="4">
    <source>
        <dbReference type="EMBL" id="GBG18613.1"/>
    </source>
</evidence>
<dbReference type="GO" id="GO:0008470">
    <property type="term" value="F:3-methylbutanoyl-CoA dehydrogenase activity"/>
    <property type="evidence" value="ECO:0007669"/>
    <property type="project" value="TreeGrafter"/>
</dbReference>
<reference evidence="4 5" key="1">
    <citation type="submission" date="2017-06" db="EMBL/GenBank/DDBJ databases">
        <title>Genome sequencing of cyanobaciteial culture collection at National Institute for Environmental Studies (NIES).</title>
        <authorList>
            <person name="Hirose Y."/>
            <person name="Shimura Y."/>
            <person name="Fujisawa T."/>
            <person name="Nakamura Y."/>
            <person name="Kawachi M."/>
        </authorList>
    </citation>
    <scope>NUCLEOTIDE SEQUENCE [LARGE SCALE GENOMIC DNA]</scope>
    <source>
        <strain evidence="4 5">NIES-4072</strain>
    </source>
</reference>
<dbReference type="EMBL" id="BDUD01000001">
    <property type="protein sequence ID" value="GBG18613.1"/>
    <property type="molecule type" value="Genomic_DNA"/>
</dbReference>
<dbReference type="SUPFAM" id="SSF56645">
    <property type="entry name" value="Acyl-CoA dehydrogenase NM domain-like"/>
    <property type="match status" value="1"/>
</dbReference>
<dbReference type="Proteomes" id="UP000245124">
    <property type="component" value="Unassembled WGS sequence"/>
</dbReference>
<dbReference type="RefSeq" id="WP_181373972.1">
    <property type="nucleotide sequence ID" value="NZ_BDUD01000001.1"/>
</dbReference>
<evidence type="ECO:0000256" key="1">
    <source>
        <dbReference type="ARBA" id="ARBA00023002"/>
    </source>
</evidence>
<name>A0A2R5FQW2_NOSCO</name>
<feature type="domain" description="Acyl-CoA dehydrogenase/oxidase N-terminal" evidence="2">
    <location>
        <begin position="18"/>
        <end position="113"/>
    </location>
</feature>
<dbReference type="Gene3D" id="2.40.110.10">
    <property type="entry name" value="Butyryl-CoA Dehydrogenase, subunit A, domain 2"/>
    <property type="match status" value="1"/>
</dbReference>
<dbReference type="PIRSF" id="PIRSF016578">
    <property type="entry name" value="HsaA"/>
    <property type="match status" value="1"/>
</dbReference>
<comment type="caution">
    <text evidence="4">The sequence shown here is derived from an EMBL/GenBank/DDBJ whole genome shotgun (WGS) entry which is preliminary data.</text>
</comment>
<keyword evidence="5" id="KW-1185">Reference proteome</keyword>
<evidence type="ECO:0000259" key="3">
    <source>
        <dbReference type="Pfam" id="PF08028"/>
    </source>
</evidence>
<dbReference type="GO" id="GO:0006552">
    <property type="term" value="P:L-leucine catabolic process"/>
    <property type="evidence" value="ECO:0007669"/>
    <property type="project" value="TreeGrafter"/>
</dbReference>
<dbReference type="GO" id="GO:0050660">
    <property type="term" value="F:flavin adenine dinucleotide binding"/>
    <property type="evidence" value="ECO:0007669"/>
    <property type="project" value="InterPro"/>
</dbReference>
<dbReference type="InterPro" id="IPR009100">
    <property type="entry name" value="AcylCoA_DH/oxidase_NM_dom_sf"/>
</dbReference>
<evidence type="ECO:0000313" key="5">
    <source>
        <dbReference type="Proteomes" id="UP000245124"/>
    </source>
</evidence>
<keyword evidence="1" id="KW-0560">Oxidoreductase</keyword>
<dbReference type="Gene3D" id="1.10.540.10">
    <property type="entry name" value="Acyl-CoA dehydrogenase/oxidase, N-terminal domain"/>
    <property type="match status" value="1"/>
</dbReference>
<feature type="domain" description="Acyl-CoA dehydrogenase C-terminal" evidence="3">
    <location>
        <begin position="236"/>
        <end position="369"/>
    </location>
</feature>
<accession>A0A2R5FQW2</accession>
<organism evidence="4 5">
    <name type="scientific">Nostoc commune NIES-4072</name>
    <dbReference type="NCBI Taxonomy" id="2005467"/>
    <lineage>
        <taxon>Bacteria</taxon>
        <taxon>Bacillati</taxon>
        <taxon>Cyanobacteriota</taxon>
        <taxon>Cyanophyceae</taxon>
        <taxon>Nostocales</taxon>
        <taxon>Nostocaceae</taxon>
        <taxon>Nostoc</taxon>
    </lineage>
</organism>
<dbReference type="InterPro" id="IPR013107">
    <property type="entry name" value="Acyl-CoA_DH_C"/>
</dbReference>
<dbReference type="Pfam" id="PF02771">
    <property type="entry name" value="Acyl-CoA_dh_N"/>
    <property type="match status" value="1"/>
</dbReference>
<dbReference type="SUPFAM" id="SSF47203">
    <property type="entry name" value="Acyl-CoA dehydrogenase C-terminal domain-like"/>
    <property type="match status" value="1"/>
</dbReference>
<evidence type="ECO:0000259" key="2">
    <source>
        <dbReference type="Pfam" id="PF02771"/>
    </source>
</evidence>
<dbReference type="InterPro" id="IPR046373">
    <property type="entry name" value="Acyl-CoA_Oxase/DH_mid-dom_sf"/>
</dbReference>
<dbReference type="AlphaFoldDB" id="A0A2R5FQW2"/>
<dbReference type="Gene3D" id="1.20.140.10">
    <property type="entry name" value="Butyryl-CoA Dehydrogenase, subunit A, domain 3"/>
    <property type="match status" value="1"/>
</dbReference>
<dbReference type="InterPro" id="IPR037069">
    <property type="entry name" value="AcylCoA_DH/ox_N_sf"/>
</dbReference>
<dbReference type="InterPro" id="IPR013786">
    <property type="entry name" value="AcylCoA_DH/ox_N"/>
</dbReference>
<protein>
    <submittedName>
        <fullName evidence="4">Acyl-CoA dehydrogenase type 2 domain protein</fullName>
    </submittedName>
</protein>
<dbReference type="PANTHER" id="PTHR43884:SF12">
    <property type="entry name" value="ISOVALERYL-COA DEHYDROGENASE, MITOCHONDRIAL-RELATED"/>
    <property type="match status" value="1"/>
</dbReference>
<dbReference type="InterPro" id="IPR036250">
    <property type="entry name" value="AcylCo_DH-like_C"/>
</dbReference>
<proteinExistence type="predicted"/>
<gene>
    <name evidence="4" type="ORF">NIES4072_22780</name>
</gene>
<dbReference type="PANTHER" id="PTHR43884">
    <property type="entry name" value="ACYL-COA DEHYDROGENASE"/>
    <property type="match status" value="1"/>
</dbReference>